<sequence length="337" mass="37044">MSNLFVIGICFLAGILFGIWGKLPLDSHKSVNAFIISVSLPCLEFVALRKVQLDQNFLVISGMPWLLFGVSLVFFYILGKKFNWDARTKACLCLSAGLGNTSFLGVPIVELYFGKEGVPTAVVIDQLGTFLVLALPGTYLGTRALLLSDSSVKLNIRSIVWKLIKFPPFIAMWIALLSRPFVVPVELDLAITRLGDTLTPLALFSVGFQLPLLGPINSKEQNAENLSGETSSPLFWGLAYKLLLGPIFIWISFAGIYHFMSRVFSTNFSADQIREFKVLVLEAGMAPMITGSLLASEWGLRPRLAISLLGVGIPLSFISTLGLYYLLENFVGLERPL</sequence>
<evidence type="ECO:0000313" key="8">
    <source>
        <dbReference type="EMBL" id="PJZ69901.1"/>
    </source>
</evidence>
<dbReference type="PANTHER" id="PTHR36838:SF1">
    <property type="entry name" value="SLR1864 PROTEIN"/>
    <property type="match status" value="1"/>
</dbReference>
<feature type="transmembrane region" description="Helical" evidence="7">
    <location>
        <begin position="159"/>
        <end position="178"/>
    </location>
</feature>
<keyword evidence="4 7" id="KW-0812">Transmembrane</keyword>
<organism evidence="9 11">
    <name type="scientific">Leptospira perolatii</name>
    <dbReference type="NCBI Taxonomy" id="2023191"/>
    <lineage>
        <taxon>Bacteria</taxon>
        <taxon>Pseudomonadati</taxon>
        <taxon>Spirochaetota</taxon>
        <taxon>Spirochaetia</taxon>
        <taxon>Leptospirales</taxon>
        <taxon>Leptospiraceae</taxon>
        <taxon>Leptospira</taxon>
    </lineage>
</organism>
<dbReference type="Pfam" id="PF03547">
    <property type="entry name" value="Mem_trans"/>
    <property type="match status" value="1"/>
</dbReference>
<protein>
    <submittedName>
        <fullName evidence="9">Permease</fullName>
    </submittedName>
</protein>
<evidence type="ECO:0000256" key="6">
    <source>
        <dbReference type="ARBA" id="ARBA00023136"/>
    </source>
</evidence>
<feature type="transmembrane region" description="Helical" evidence="7">
    <location>
        <begin position="6"/>
        <end position="23"/>
    </location>
</feature>
<dbReference type="PANTHER" id="PTHR36838">
    <property type="entry name" value="AUXIN EFFLUX CARRIER FAMILY PROTEIN"/>
    <property type="match status" value="1"/>
</dbReference>
<gene>
    <name evidence="8" type="ORF">CH360_08305</name>
    <name evidence="9" type="ORF">CH373_13380</name>
</gene>
<dbReference type="InterPro" id="IPR004776">
    <property type="entry name" value="Mem_transp_PIN-like"/>
</dbReference>
<comment type="caution">
    <text evidence="9">The sequence shown here is derived from an EMBL/GenBank/DDBJ whole genome shotgun (WGS) entry which is preliminary data.</text>
</comment>
<evidence type="ECO:0000313" key="10">
    <source>
        <dbReference type="Proteomes" id="UP000231962"/>
    </source>
</evidence>
<dbReference type="RefSeq" id="WP_100713569.1">
    <property type="nucleotide sequence ID" value="NZ_NPDY01000006.1"/>
</dbReference>
<keyword evidence="5 7" id="KW-1133">Transmembrane helix</keyword>
<dbReference type="GO" id="GO:0016020">
    <property type="term" value="C:membrane"/>
    <property type="evidence" value="ECO:0007669"/>
    <property type="project" value="UniProtKB-SubCell"/>
</dbReference>
<evidence type="ECO:0000256" key="1">
    <source>
        <dbReference type="ARBA" id="ARBA00004141"/>
    </source>
</evidence>
<dbReference type="Proteomes" id="UP000231990">
    <property type="component" value="Unassembled WGS sequence"/>
</dbReference>
<comment type="subcellular location">
    <subcellularLocation>
        <location evidence="1">Membrane</location>
        <topology evidence="1">Multi-pass membrane protein</topology>
    </subcellularLocation>
</comment>
<feature type="transmembrane region" description="Helical" evidence="7">
    <location>
        <begin position="90"/>
        <end position="109"/>
    </location>
</feature>
<proteinExistence type="predicted"/>
<evidence type="ECO:0000313" key="9">
    <source>
        <dbReference type="EMBL" id="PJZ72691.1"/>
    </source>
</evidence>
<evidence type="ECO:0000256" key="5">
    <source>
        <dbReference type="ARBA" id="ARBA00022989"/>
    </source>
</evidence>
<dbReference type="EMBL" id="NPDY01000006">
    <property type="protein sequence ID" value="PJZ69901.1"/>
    <property type="molecule type" value="Genomic_DNA"/>
</dbReference>
<keyword evidence="6 7" id="KW-0472">Membrane</keyword>
<dbReference type="AlphaFoldDB" id="A0A2M9ZL40"/>
<dbReference type="EMBL" id="NPDZ01000008">
    <property type="protein sequence ID" value="PJZ72691.1"/>
    <property type="molecule type" value="Genomic_DNA"/>
</dbReference>
<feature type="transmembrane region" description="Helical" evidence="7">
    <location>
        <begin position="30"/>
        <end position="51"/>
    </location>
</feature>
<dbReference type="GO" id="GO:0055085">
    <property type="term" value="P:transmembrane transport"/>
    <property type="evidence" value="ECO:0007669"/>
    <property type="project" value="InterPro"/>
</dbReference>
<dbReference type="OrthoDB" id="9786183at2"/>
<feature type="transmembrane region" description="Helical" evidence="7">
    <location>
        <begin position="129"/>
        <end position="147"/>
    </location>
</feature>
<feature type="transmembrane region" description="Helical" evidence="7">
    <location>
        <begin position="234"/>
        <end position="257"/>
    </location>
</feature>
<reference evidence="10 11" key="1">
    <citation type="submission" date="2017-07" db="EMBL/GenBank/DDBJ databases">
        <title>Leptospira spp. isolated from tropical soils.</title>
        <authorList>
            <person name="Thibeaux R."/>
            <person name="Iraola G."/>
            <person name="Ferres I."/>
            <person name="Bierque E."/>
            <person name="Girault D."/>
            <person name="Soupe-Gilbert M.-E."/>
            <person name="Picardeau M."/>
            <person name="Goarant C."/>
        </authorList>
    </citation>
    <scope>NUCLEOTIDE SEQUENCE [LARGE SCALE GENOMIC DNA]</scope>
    <source>
        <strain evidence="9 11">FH1-B-B1</strain>
        <strain evidence="8 10">FH1-B-C1</strain>
    </source>
</reference>
<evidence type="ECO:0000313" key="11">
    <source>
        <dbReference type="Proteomes" id="UP000231990"/>
    </source>
</evidence>
<feature type="transmembrane region" description="Helical" evidence="7">
    <location>
        <begin position="57"/>
        <end position="78"/>
    </location>
</feature>
<keyword evidence="2" id="KW-0813">Transport</keyword>
<keyword evidence="3" id="KW-1003">Cell membrane</keyword>
<evidence type="ECO:0000256" key="7">
    <source>
        <dbReference type="SAM" id="Phobius"/>
    </source>
</evidence>
<feature type="transmembrane region" description="Helical" evidence="7">
    <location>
        <begin position="278"/>
        <end position="298"/>
    </location>
</feature>
<keyword evidence="10" id="KW-1185">Reference proteome</keyword>
<evidence type="ECO:0000256" key="3">
    <source>
        <dbReference type="ARBA" id="ARBA00022475"/>
    </source>
</evidence>
<dbReference type="Proteomes" id="UP000231962">
    <property type="component" value="Unassembled WGS sequence"/>
</dbReference>
<evidence type="ECO:0000256" key="2">
    <source>
        <dbReference type="ARBA" id="ARBA00022448"/>
    </source>
</evidence>
<feature type="transmembrane region" description="Helical" evidence="7">
    <location>
        <begin position="304"/>
        <end position="327"/>
    </location>
</feature>
<name>A0A2M9ZL40_9LEPT</name>
<evidence type="ECO:0000256" key="4">
    <source>
        <dbReference type="ARBA" id="ARBA00022692"/>
    </source>
</evidence>
<accession>A0A2M9ZL40</accession>